<organism evidence="2 3">
    <name type="scientific">Streptomyces shenzhenensis</name>
    <dbReference type="NCBI Taxonomy" id="943815"/>
    <lineage>
        <taxon>Bacteria</taxon>
        <taxon>Bacillati</taxon>
        <taxon>Actinomycetota</taxon>
        <taxon>Actinomycetes</taxon>
        <taxon>Kitasatosporales</taxon>
        <taxon>Streptomycetaceae</taxon>
        <taxon>Streptomyces</taxon>
    </lineage>
</organism>
<accession>A0A3M0HXQ6</accession>
<dbReference type="AlphaFoldDB" id="A0A3M0HXQ6"/>
<sequence>MTRQPTAPAPSFGVDLITFFDPAYWGLADRAALAAYAAEQPAAFWHRVLDALCRTGIQQLELTFAPADHRTARAAFGSARGFADELTARGLALASGYFGDIEHATDITDVDVQKGILAEAERYAAFLAEAGGRHLVTGLPMRRNAPGGSGYEPVGLRAAEPVADLVNRVAAVTARHGVRMLLHTESHSMMWNGRDVDLMMLLTDAFTVGLCLDTGHVVLSGSDPVAVAARQLDRIGLVHWKDASGPFRGTPRIDDGIFDRHRDHFRPIGDGAVDWPALSALLNRRGFQECVLLELDAAPDPEAALTAARRYLESTVGAALPAFAPQAPDRMPASPPR</sequence>
<evidence type="ECO:0000313" key="3">
    <source>
        <dbReference type="Proteomes" id="UP000270471"/>
    </source>
</evidence>
<dbReference type="PANTHER" id="PTHR12110:SF41">
    <property type="entry name" value="INOSOSE DEHYDRATASE"/>
    <property type="match status" value="1"/>
</dbReference>
<dbReference type="SUPFAM" id="SSF51658">
    <property type="entry name" value="Xylose isomerase-like"/>
    <property type="match status" value="1"/>
</dbReference>
<dbReference type="Proteomes" id="UP000270471">
    <property type="component" value="Unassembled WGS sequence"/>
</dbReference>
<evidence type="ECO:0000259" key="1">
    <source>
        <dbReference type="Pfam" id="PF01261"/>
    </source>
</evidence>
<keyword evidence="3" id="KW-1185">Reference proteome</keyword>
<dbReference type="PANTHER" id="PTHR12110">
    <property type="entry name" value="HYDROXYPYRUVATE ISOMERASE"/>
    <property type="match status" value="1"/>
</dbReference>
<evidence type="ECO:0000313" key="2">
    <source>
        <dbReference type="EMBL" id="RMB81827.1"/>
    </source>
</evidence>
<dbReference type="RefSeq" id="WP_121893373.1">
    <property type="nucleotide sequence ID" value="NZ_PENI01000027.1"/>
</dbReference>
<protein>
    <submittedName>
        <fullName evidence="2">Xylose isomerase</fullName>
    </submittedName>
</protein>
<proteinExistence type="predicted"/>
<reference evidence="2 3" key="1">
    <citation type="submission" date="2017-11" db="EMBL/GenBank/DDBJ databases">
        <title>Draft genome of actinobacteria isolated from guarana (Paullinia cupana (Mart.) Ducke.</title>
        <authorList>
            <person name="Siqueira K.A."/>
            <person name="Liotti R.G."/>
            <person name="Mendes T.A.O."/>
            <person name="Soares M.A."/>
        </authorList>
    </citation>
    <scope>NUCLEOTIDE SEQUENCE [LARGE SCALE GENOMIC DNA]</scope>
    <source>
        <strain evidence="2 3">193</strain>
    </source>
</reference>
<gene>
    <name evidence="2" type="ORF">CTZ28_32660</name>
</gene>
<dbReference type="InterPro" id="IPR036237">
    <property type="entry name" value="Xyl_isomerase-like_sf"/>
</dbReference>
<dbReference type="EMBL" id="PENI01000027">
    <property type="protein sequence ID" value="RMB81827.1"/>
    <property type="molecule type" value="Genomic_DNA"/>
</dbReference>
<dbReference type="OrthoDB" id="104997at2"/>
<dbReference type="InterPro" id="IPR013022">
    <property type="entry name" value="Xyl_isomerase-like_TIM-brl"/>
</dbReference>
<dbReference type="GO" id="GO:0016853">
    <property type="term" value="F:isomerase activity"/>
    <property type="evidence" value="ECO:0007669"/>
    <property type="project" value="UniProtKB-KW"/>
</dbReference>
<dbReference type="Gene3D" id="3.20.20.150">
    <property type="entry name" value="Divalent-metal-dependent TIM barrel enzymes"/>
    <property type="match status" value="1"/>
</dbReference>
<dbReference type="Pfam" id="PF01261">
    <property type="entry name" value="AP_endonuc_2"/>
    <property type="match status" value="1"/>
</dbReference>
<comment type="caution">
    <text evidence="2">The sequence shown here is derived from an EMBL/GenBank/DDBJ whole genome shotgun (WGS) entry which is preliminary data.</text>
</comment>
<feature type="domain" description="Xylose isomerase-like TIM barrel" evidence="1">
    <location>
        <begin position="53"/>
        <end position="313"/>
    </location>
</feature>
<name>A0A3M0HXQ6_9ACTN</name>
<keyword evidence="2" id="KW-0413">Isomerase</keyword>
<dbReference type="InterPro" id="IPR050312">
    <property type="entry name" value="IolE/XylAMocC-like"/>
</dbReference>